<keyword evidence="1" id="KW-0449">Lipoprotein</keyword>
<evidence type="ECO:0000313" key="1">
    <source>
        <dbReference type="EMBL" id="KAF0825723.1"/>
    </source>
</evidence>
<organism evidence="1 3">
    <name type="scientific">Cytobacillus firmus</name>
    <name type="common">Bacillus firmus</name>
    <dbReference type="NCBI Taxonomy" id="1399"/>
    <lineage>
        <taxon>Bacteria</taxon>
        <taxon>Bacillati</taxon>
        <taxon>Bacillota</taxon>
        <taxon>Bacilli</taxon>
        <taxon>Bacillales</taxon>
        <taxon>Bacillaceae</taxon>
        <taxon>Cytobacillus</taxon>
    </lineage>
</organism>
<evidence type="ECO:0000313" key="2">
    <source>
        <dbReference type="EMBL" id="UYG96262.1"/>
    </source>
</evidence>
<dbReference type="InterPro" id="IPR036638">
    <property type="entry name" value="HLH_DNA-bd_sf"/>
</dbReference>
<dbReference type="Proteomes" id="UP000465778">
    <property type="component" value="Unassembled WGS sequence"/>
</dbReference>
<dbReference type="EMBL" id="VDEM01000002">
    <property type="protein sequence ID" value="KAF0825723.1"/>
    <property type="molecule type" value="Genomic_DNA"/>
</dbReference>
<dbReference type="SUPFAM" id="SSF140500">
    <property type="entry name" value="BAS1536-like"/>
    <property type="match status" value="1"/>
</dbReference>
<name>A0A0J5VZE5_CYTFI</name>
<dbReference type="OrthoDB" id="2972613at2"/>
<dbReference type="Proteomes" id="UP001163104">
    <property type="component" value="Chromosome"/>
</dbReference>
<accession>A0A0J5VZE5</accession>
<dbReference type="GeneID" id="67523745"/>
<proteinExistence type="predicted"/>
<evidence type="ECO:0000313" key="3">
    <source>
        <dbReference type="Proteomes" id="UP000465778"/>
    </source>
</evidence>
<dbReference type="InterPro" id="IPR018540">
    <property type="entry name" value="Spo0E-like"/>
</dbReference>
<dbReference type="GO" id="GO:0043937">
    <property type="term" value="P:regulation of sporulation"/>
    <property type="evidence" value="ECO:0007669"/>
    <property type="project" value="InterPro"/>
</dbReference>
<dbReference type="Pfam" id="PF09388">
    <property type="entry name" value="SpoOE-like"/>
    <property type="match status" value="1"/>
</dbReference>
<dbReference type="GO" id="GO:0046983">
    <property type="term" value="F:protein dimerization activity"/>
    <property type="evidence" value="ECO:0007669"/>
    <property type="project" value="InterPro"/>
</dbReference>
<gene>
    <name evidence="1" type="ORF">KIS1582_0396</name>
    <name evidence="2" type="ORF">OD459_04325</name>
</gene>
<dbReference type="EMBL" id="CP107027">
    <property type="protein sequence ID" value="UYG96262.1"/>
    <property type="molecule type" value="Genomic_DNA"/>
</dbReference>
<dbReference type="Gene3D" id="4.10.280.10">
    <property type="entry name" value="Helix-loop-helix DNA-binding domain"/>
    <property type="match status" value="1"/>
</dbReference>
<sequence>MCKQELLTLIEQKRTELIQVAMKSGLSSAAAIRYSQELDALLNEYNRSFIKKVQTH</sequence>
<dbReference type="AlphaFoldDB" id="A0A0J5VZE5"/>
<reference evidence="2" key="2">
    <citation type="submission" date="2022-10" db="EMBL/GenBank/DDBJ databases">
        <title>Mechanism of multi-heavy metal repair in Cytobacillus Firmus M7.</title>
        <authorList>
            <person name="Li X."/>
            <person name="Yu C."/>
        </authorList>
    </citation>
    <scope>NUCLEOTIDE SEQUENCE</scope>
    <source>
        <strain evidence="2">M7</strain>
    </source>
</reference>
<protein>
    <submittedName>
        <fullName evidence="2">Aspartyl-phosphate phosphatase Spo0E family protein</fullName>
    </submittedName>
    <submittedName>
        <fullName evidence="1">Putative lipoprotein</fullName>
    </submittedName>
</protein>
<reference evidence="1 3" key="1">
    <citation type="journal article" date="2020" name="G3 (Bethesda)">
        <title>Whole Genome Sequencing and Comparative Genomics of Two Nematicidal Bacillus Strains Reveals a Wide Range of Possible Virulence Factors.</title>
        <authorList>
            <person name="Susic N."/>
            <person name="Janezic S."/>
            <person name="Rupnik M."/>
            <person name="Geric Stare B."/>
        </authorList>
    </citation>
    <scope>NUCLEOTIDE SEQUENCE [LARGE SCALE GENOMIC DNA]</scope>
    <source>
        <strain evidence="1 3">I-1582</strain>
    </source>
</reference>
<dbReference type="InterPro" id="IPR037208">
    <property type="entry name" value="Spo0E-like_sf"/>
</dbReference>
<dbReference type="RefSeq" id="WP_048009069.1">
    <property type="nucleotide sequence ID" value="NZ_CANMEA010000001.1"/>
</dbReference>